<evidence type="ECO:0000256" key="1">
    <source>
        <dbReference type="SAM" id="Phobius"/>
    </source>
</evidence>
<dbReference type="Proteomes" id="UP000007472">
    <property type="component" value="Chromosome"/>
</dbReference>
<feature type="transmembrane region" description="Helical" evidence="1">
    <location>
        <begin position="94"/>
        <end position="115"/>
    </location>
</feature>
<evidence type="ECO:0000313" key="2">
    <source>
        <dbReference type="EMBL" id="ADU91673.1"/>
    </source>
</evidence>
<reference evidence="2 3" key="1">
    <citation type="journal article" date="2011" name="J. Bacteriol.">
        <title>Genome sequence of Taylorella equigenitalis MCE9, the causative agent of contagious equine metritis.</title>
        <authorList>
            <person name="Hebert L."/>
            <person name="Moumen B."/>
            <person name="Duquesne F."/>
            <person name="Breuil M.F."/>
            <person name="Laugier C."/>
            <person name="Batto J.M."/>
            <person name="Renault P."/>
            <person name="Petry S."/>
        </authorList>
    </citation>
    <scope>NUCLEOTIDE SEQUENCE [LARGE SCALE GENOMIC DNA]</scope>
    <source>
        <strain evidence="2 3">MCE9</strain>
    </source>
</reference>
<dbReference type="EMBL" id="CP002456">
    <property type="protein sequence ID" value="ADU91673.1"/>
    <property type="molecule type" value="Genomic_DNA"/>
</dbReference>
<accession>A0A654KGU8</accession>
<evidence type="ECO:0000313" key="3">
    <source>
        <dbReference type="Proteomes" id="UP000007472"/>
    </source>
</evidence>
<organism evidence="2 3">
    <name type="scientific">Taylorella equigenitalis (strain MCE9)</name>
    <dbReference type="NCBI Taxonomy" id="937774"/>
    <lineage>
        <taxon>Bacteria</taxon>
        <taxon>Pseudomonadati</taxon>
        <taxon>Pseudomonadota</taxon>
        <taxon>Betaproteobacteria</taxon>
        <taxon>Burkholderiales</taxon>
        <taxon>Alcaligenaceae</taxon>
        <taxon>Taylorella</taxon>
    </lineage>
</organism>
<feature type="transmembrane region" description="Helical" evidence="1">
    <location>
        <begin position="44"/>
        <end position="70"/>
    </location>
</feature>
<proteinExistence type="predicted"/>
<feature type="transmembrane region" description="Helical" evidence="1">
    <location>
        <begin position="15"/>
        <end position="37"/>
    </location>
</feature>
<dbReference type="KEGG" id="teq:TEQUI_0735"/>
<keyword evidence="1" id="KW-0812">Transmembrane</keyword>
<sequence>MTKFATCLQTEKSSYIYVCIFLLKLPIFSLQVVYAIHNSNIYAAIYYFFVSPWIYVPVVLVVVGGIATLINRKKSNESVWVGEEDSHNTKKTPLFWRLVFLAGVAITSYLTMHLVQLLFMPINNFVVNALGVEAAVAEVSKHNRNGIHNDDALKCYKLSYVTMNGTEHLIDRCEPIYSHSHEIYYLPYYPEVIAIPE</sequence>
<gene>
    <name evidence="2" type="ordered locus">TEQUI_0735</name>
</gene>
<keyword evidence="1" id="KW-1133">Transmembrane helix</keyword>
<keyword evidence="1" id="KW-0472">Membrane</keyword>
<name>A0A654KGU8_TAYEM</name>
<dbReference type="AlphaFoldDB" id="A0A654KGU8"/>
<protein>
    <submittedName>
        <fullName evidence="2">Uncharacterized protein</fullName>
    </submittedName>
</protein>